<accession>A0AAU7ED54</accession>
<gene>
    <name evidence="1" type="ORF">QLS71_014840</name>
</gene>
<keyword evidence="2" id="KW-1185">Reference proteome</keyword>
<reference evidence="1" key="1">
    <citation type="submission" date="2024-04" db="EMBL/GenBank/DDBJ databases">
        <title>Mariniflexile litorale, isolated from the shallow sediments of the Sea of Japan.</title>
        <authorList>
            <person name="Romanenko L."/>
            <person name="Isaeva M."/>
        </authorList>
    </citation>
    <scope>NUCLEOTIDE SEQUENCE [LARGE SCALE GENOMIC DNA]</scope>
    <source>
        <strain evidence="1">KMM 9835</strain>
    </source>
</reference>
<organism evidence="1 2">
    <name type="scientific">Mariniflexile litorale</name>
    <dbReference type="NCBI Taxonomy" id="3045158"/>
    <lineage>
        <taxon>Bacteria</taxon>
        <taxon>Pseudomonadati</taxon>
        <taxon>Bacteroidota</taxon>
        <taxon>Flavobacteriia</taxon>
        <taxon>Flavobacteriales</taxon>
        <taxon>Flavobacteriaceae</taxon>
        <taxon>Mariniflexile</taxon>
    </lineage>
</organism>
<dbReference type="Proteomes" id="UP001224325">
    <property type="component" value="Chromosome"/>
</dbReference>
<proteinExistence type="predicted"/>
<dbReference type="EMBL" id="CP155618">
    <property type="protein sequence ID" value="XBL13588.1"/>
    <property type="molecule type" value="Genomic_DNA"/>
</dbReference>
<dbReference type="RefSeq" id="WP_308993791.1">
    <property type="nucleotide sequence ID" value="NZ_CP155618.1"/>
</dbReference>
<name>A0AAU7ED54_9FLAO</name>
<dbReference type="AlphaFoldDB" id="A0AAU7ED54"/>
<dbReference type="KEGG" id="mlil:QLS71_014840"/>
<evidence type="ECO:0000313" key="2">
    <source>
        <dbReference type="Proteomes" id="UP001224325"/>
    </source>
</evidence>
<protein>
    <submittedName>
        <fullName evidence="1">Uncharacterized protein</fullName>
    </submittedName>
</protein>
<sequence>MHESPASNVDANALFTENRKRMSISGVQEKFSVLLEKNKIRLIKEGAQGEFILKPIANVGKNTD</sequence>
<evidence type="ECO:0000313" key="1">
    <source>
        <dbReference type="EMBL" id="XBL13588.1"/>
    </source>
</evidence>